<dbReference type="Pfam" id="PF14520">
    <property type="entry name" value="HHH_5"/>
    <property type="match status" value="1"/>
</dbReference>
<dbReference type="GO" id="GO:0009381">
    <property type="term" value="F:excinuclease ABC activity"/>
    <property type="evidence" value="ECO:0007669"/>
    <property type="project" value="UniProtKB-UniRule"/>
</dbReference>
<comment type="subunit">
    <text evidence="7">Interacts with UvrB in an incision complex.</text>
</comment>
<keyword evidence="9" id="KW-0378">Hydrolase</keyword>
<evidence type="ECO:0000313" key="10">
    <source>
        <dbReference type="Proteomes" id="UP001186041"/>
    </source>
</evidence>
<comment type="function">
    <text evidence="7">The UvrABC repair system catalyzes the recognition and processing of DNA lesions. UvrC both incises the 5' and 3' sides of the lesion. The N-terminal half is responsible for the 3' incision and the C-terminal half is responsible for the 5' incision.</text>
</comment>
<dbReference type="FunFam" id="3.30.420.340:FF:000003">
    <property type="entry name" value="UvrABC system protein C"/>
    <property type="match status" value="1"/>
</dbReference>
<accession>A0AAE5ABT1</accession>
<gene>
    <name evidence="7 9" type="primary">uvrC</name>
    <name evidence="9" type="ORF">R4485_07205</name>
</gene>
<evidence type="ECO:0000256" key="5">
    <source>
        <dbReference type="ARBA" id="ARBA00023204"/>
    </source>
</evidence>
<comment type="similarity">
    <text evidence="7">Belongs to the UvrC family.</text>
</comment>
<organism evidence="9 10">
    <name type="scientific">Mycolicibacterium fortuitum</name>
    <name type="common">Mycobacterium fortuitum</name>
    <dbReference type="NCBI Taxonomy" id="1766"/>
    <lineage>
        <taxon>Bacteria</taxon>
        <taxon>Bacillati</taxon>
        <taxon>Actinomycetota</taxon>
        <taxon>Actinomycetes</taxon>
        <taxon>Mycobacteriales</taxon>
        <taxon>Mycobacteriaceae</taxon>
        <taxon>Mycolicibacterium</taxon>
    </lineage>
</organism>
<dbReference type="CDD" id="cd10434">
    <property type="entry name" value="GIY-YIG_UvrC_Cho"/>
    <property type="match status" value="1"/>
</dbReference>
<feature type="compositionally biased region" description="Low complexity" evidence="8">
    <location>
        <begin position="638"/>
        <end position="648"/>
    </location>
</feature>
<dbReference type="SUPFAM" id="SSF82771">
    <property type="entry name" value="GIY-YIG endonuclease"/>
    <property type="match status" value="1"/>
</dbReference>
<dbReference type="Gene3D" id="1.10.150.20">
    <property type="entry name" value="5' to 3' exonuclease, C-terminal subdomain"/>
    <property type="match status" value="1"/>
</dbReference>
<comment type="caution">
    <text evidence="9">The sequence shown here is derived from an EMBL/GenBank/DDBJ whole genome shotgun (WGS) entry which is preliminary data.</text>
</comment>
<dbReference type="Gene3D" id="4.10.860.10">
    <property type="entry name" value="UVR domain"/>
    <property type="match status" value="1"/>
</dbReference>
<dbReference type="PROSITE" id="PS50164">
    <property type="entry name" value="GIY_YIG"/>
    <property type="match status" value="1"/>
</dbReference>
<proteinExistence type="inferred from homology"/>
<dbReference type="SUPFAM" id="SSF46600">
    <property type="entry name" value="C-terminal UvrC-binding domain of UvrB"/>
    <property type="match status" value="1"/>
</dbReference>
<dbReference type="RefSeq" id="WP_061263949.1">
    <property type="nucleotide sequence ID" value="NZ_CP060410.1"/>
</dbReference>
<dbReference type="InterPro" id="IPR036876">
    <property type="entry name" value="UVR_dom_sf"/>
</dbReference>
<keyword evidence="3 7" id="KW-0228">DNA excision</keyword>
<dbReference type="Pfam" id="PF08459">
    <property type="entry name" value="UvrC_RNaseH_dom"/>
    <property type="match status" value="1"/>
</dbReference>
<feature type="region of interest" description="Disordered" evidence="8">
    <location>
        <begin position="638"/>
        <end position="696"/>
    </location>
</feature>
<dbReference type="PANTHER" id="PTHR30562">
    <property type="entry name" value="UVRC/OXIDOREDUCTASE"/>
    <property type="match status" value="1"/>
</dbReference>
<keyword evidence="2 7" id="KW-0227">DNA damage</keyword>
<evidence type="ECO:0000256" key="6">
    <source>
        <dbReference type="ARBA" id="ARBA00023236"/>
    </source>
</evidence>
<evidence type="ECO:0000256" key="7">
    <source>
        <dbReference type="HAMAP-Rule" id="MF_00203"/>
    </source>
</evidence>
<dbReference type="InterPro" id="IPR004791">
    <property type="entry name" value="UvrC"/>
</dbReference>
<comment type="subcellular location">
    <subcellularLocation>
        <location evidence="7">Cytoplasm</location>
    </subcellularLocation>
</comment>
<dbReference type="InterPro" id="IPR047296">
    <property type="entry name" value="GIY-YIG_UvrC_Cho"/>
</dbReference>
<dbReference type="InterPro" id="IPR038476">
    <property type="entry name" value="UvrC_RNase_H_dom_sf"/>
</dbReference>
<evidence type="ECO:0000256" key="4">
    <source>
        <dbReference type="ARBA" id="ARBA00022881"/>
    </source>
</evidence>
<dbReference type="PANTHER" id="PTHR30562:SF1">
    <property type="entry name" value="UVRABC SYSTEM PROTEIN C"/>
    <property type="match status" value="1"/>
</dbReference>
<dbReference type="PROSITE" id="PS50151">
    <property type="entry name" value="UVR"/>
    <property type="match status" value="1"/>
</dbReference>
<dbReference type="InterPro" id="IPR000305">
    <property type="entry name" value="GIY-YIG_endonuc"/>
</dbReference>
<dbReference type="GO" id="GO:0006289">
    <property type="term" value="P:nucleotide-excision repair"/>
    <property type="evidence" value="ECO:0007669"/>
    <property type="project" value="UniProtKB-UniRule"/>
</dbReference>
<dbReference type="GO" id="GO:0003677">
    <property type="term" value="F:DNA binding"/>
    <property type="evidence" value="ECO:0007669"/>
    <property type="project" value="UniProtKB-UniRule"/>
</dbReference>
<dbReference type="NCBIfam" id="NF001824">
    <property type="entry name" value="PRK00558.1-5"/>
    <property type="match status" value="1"/>
</dbReference>
<dbReference type="EMBL" id="JAWLVV010000004">
    <property type="protein sequence ID" value="MDV7289947.1"/>
    <property type="molecule type" value="Genomic_DNA"/>
</dbReference>
<dbReference type="GO" id="GO:0009380">
    <property type="term" value="C:excinuclease repair complex"/>
    <property type="evidence" value="ECO:0007669"/>
    <property type="project" value="InterPro"/>
</dbReference>
<reference evidence="9" key="1">
    <citation type="submission" date="2023-10" db="EMBL/GenBank/DDBJ databases">
        <title>Mycolicibacterium fortuitum clinical isolates causing pulmonary infections in humans.</title>
        <authorList>
            <person name="Mejia-Ponce P.M."/>
            <person name="Zenteno-Cuevas R."/>
            <person name="Licona-Cassani C."/>
        </authorList>
    </citation>
    <scope>NUCLEOTIDE SEQUENCE</scope>
    <source>
        <strain evidence="9">M8</strain>
    </source>
</reference>
<dbReference type="GO" id="GO:0005737">
    <property type="term" value="C:cytoplasm"/>
    <property type="evidence" value="ECO:0007669"/>
    <property type="project" value="UniProtKB-SubCell"/>
</dbReference>
<dbReference type="SMART" id="SM00465">
    <property type="entry name" value="GIYc"/>
    <property type="match status" value="1"/>
</dbReference>
<dbReference type="HAMAP" id="MF_00203">
    <property type="entry name" value="UvrC"/>
    <property type="match status" value="1"/>
</dbReference>
<dbReference type="InterPro" id="IPR010994">
    <property type="entry name" value="RuvA_2-like"/>
</dbReference>
<dbReference type="FunFam" id="3.40.1440.10:FF:000001">
    <property type="entry name" value="UvrABC system protein C"/>
    <property type="match status" value="1"/>
</dbReference>
<dbReference type="InterPro" id="IPR035901">
    <property type="entry name" value="GIY-YIG_endonuc_sf"/>
</dbReference>
<dbReference type="SUPFAM" id="SSF47781">
    <property type="entry name" value="RuvA domain 2-like"/>
    <property type="match status" value="1"/>
</dbReference>
<dbReference type="Pfam" id="PF02151">
    <property type="entry name" value="UVR"/>
    <property type="match status" value="1"/>
</dbReference>
<dbReference type="PROSITE" id="PS50165">
    <property type="entry name" value="UVRC"/>
    <property type="match status" value="1"/>
</dbReference>
<dbReference type="GO" id="GO:0009432">
    <property type="term" value="P:SOS response"/>
    <property type="evidence" value="ECO:0007669"/>
    <property type="project" value="UniProtKB-UniRule"/>
</dbReference>
<dbReference type="SMART" id="SM00278">
    <property type="entry name" value="HhH1"/>
    <property type="match status" value="2"/>
</dbReference>
<dbReference type="InterPro" id="IPR003583">
    <property type="entry name" value="Hlx-hairpin-Hlx_DNA-bd_motif"/>
</dbReference>
<keyword evidence="6 7" id="KW-0742">SOS response</keyword>
<dbReference type="AlphaFoldDB" id="A0AAE5ABT1"/>
<dbReference type="Pfam" id="PF22920">
    <property type="entry name" value="UvrC_RNaseH"/>
    <property type="match status" value="1"/>
</dbReference>
<dbReference type="Gene3D" id="3.30.420.340">
    <property type="entry name" value="UvrC, RNAse H endonuclease domain"/>
    <property type="match status" value="1"/>
</dbReference>
<evidence type="ECO:0000256" key="3">
    <source>
        <dbReference type="ARBA" id="ARBA00022769"/>
    </source>
</evidence>
<sequence>MPDPATYRPAPGSIPVEPGVYRFRDPHGRVIYVGKAKSLRSRLTSYFADIASLAPRTRQMVMTAGSVEWTVVTTEVEALQLEYNWIKEFDPRFNIRYRDDKTYPVLAVTLNEEYPRLMVYRGPRRKGVRYFGPYSHAWAIRETLDLLTRVFPARTCSAGVFKRHRQIDRPCLLGYIDKCSAPCIGRVSAEEHRRIVLDFCDFLAGKTDRLARDMEQQMTAAAEELDFERAARLRDDIAALKRALEKQAVVLGDGTDADVVAFADDDLEAAVQVFHVRGGRVRGQRGWIVEKSGDPEQSGQEQLVEQFLTQFYGEQAELGGAADEATNPVPREVLVPVLPPNADELAAWLSGLRGSRVSLRVPVRGDKRTLAETVQRNAHEALAQHKLKRAGDFNARSEALQSIQDTLGLAEAPLRIECVDISHVQGTDVVASLVVFEDGLPRKSDYRHYAIREAAGGGRSDDVASIAEVTRRRFLRHVSDAQPDPSTDQRPRRFAYPPNLFVVDGGAPQVNAAAAVLEELGVTDVAVIGLAKRLEEVWVPSEPDPVIFPRNSEGLYLLQRVRDEAHRFAISYHRSKRSKRMTASALDSVRGLGEQRRKALVTHFGSVARLKEATVEEITAVPGIGVATARAVLAALGGEPPIESSGEPPIEPGGEPPIESSGEPENGDPRSESSAGLGDSGTPATVIEDDRRRVSG</sequence>
<dbReference type="Pfam" id="PF01541">
    <property type="entry name" value="GIY-YIG"/>
    <property type="match status" value="1"/>
</dbReference>
<dbReference type="NCBIfam" id="TIGR00194">
    <property type="entry name" value="uvrC"/>
    <property type="match status" value="1"/>
</dbReference>
<dbReference type="InterPro" id="IPR001162">
    <property type="entry name" value="UvrC_RNase_H_dom"/>
</dbReference>
<protein>
    <recommendedName>
        <fullName evidence="7">UvrABC system protein C</fullName>
        <shortName evidence="7">Protein UvrC</shortName>
    </recommendedName>
    <alternativeName>
        <fullName evidence="7">Excinuclease ABC subunit C</fullName>
    </alternativeName>
</protein>
<evidence type="ECO:0000313" key="9">
    <source>
        <dbReference type="EMBL" id="MDV7289947.1"/>
    </source>
</evidence>
<name>A0AAE5ABT1_MYCFO</name>
<keyword evidence="1 7" id="KW-0963">Cytoplasm</keyword>
<keyword evidence="5 7" id="KW-0234">DNA repair</keyword>
<dbReference type="Proteomes" id="UP001186041">
    <property type="component" value="Unassembled WGS sequence"/>
</dbReference>
<keyword evidence="4 7" id="KW-0267">Excision nuclease</keyword>
<dbReference type="InterPro" id="IPR001943">
    <property type="entry name" value="UVR_dom"/>
</dbReference>
<dbReference type="Gene3D" id="3.40.1440.10">
    <property type="entry name" value="GIY-YIG endonuclease"/>
    <property type="match status" value="1"/>
</dbReference>
<evidence type="ECO:0000256" key="1">
    <source>
        <dbReference type="ARBA" id="ARBA00022490"/>
    </source>
</evidence>
<evidence type="ECO:0000256" key="2">
    <source>
        <dbReference type="ARBA" id="ARBA00022763"/>
    </source>
</evidence>
<dbReference type="InterPro" id="IPR050066">
    <property type="entry name" value="UvrABC_protein_C"/>
</dbReference>
<evidence type="ECO:0000256" key="8">
    <source>
        <dbReference type="SAM" id="MobiDB-lite"/>
    </source>
</evidence>